<dbReference type="SUPFAM" id="SSF53850">
    <property type="entry name" value="Periplasmic binding protein-like II"/>
    <property type="match status" value="1"/>
</dbReference>
<dbReference type="PANTHER" id="PTHR30632">
    <property type="entry name" value="MOLYBDATE-BINDING PERIPLASMIC PROTEIN"/>
    <property type="match status" value="1"/>
</dbReference>
<reference evidence="5 6" key="1">
    <citation type="submission" date="2022-10" db="EMBL/GenBank/DDBJ databases">
        <title>Aestuariibacter sp. AA17 isolated from Montipora capitata coral fragment.</title>
        <authorList>
            <person name="Emsley S.A."/>
            <person name="Pfannmuller K.M."/>
            <person name="Loughran R.M."/>
            <person name="Shlafstein M."/>
            <person name="Papke E."/>
            <person name="Saw J.H."/>
            <person name="Ushijima B."/>
            <person name="Videau P."/>
        </authorList>
    </citation>
    <scope>NUCLEOTIDE SEQUENCE [LARGE SCALE GENOMIC DNA]</scope>
    <source>
        <strain evidence="5 6">AA17</strain>
    </source>
</reference>
<comment type="caution">
    <text evidence="5">The sequence shown here is derived from an EMBL/GenBank/DDBJ whole genome shotgun (WGS) entry which is preliminary data.</text>
</comment>
<dbReference type="RefSeq" id="WP_263711124.1">
    <property type="nucleotide sequence ID" value="NZ_JAOWKX010000002.1"/>
</dbReference>
<feature type="chain" id="PRO_5046625238" evidence="4">
    <location>
        <begin position="22"/>
        <end position="250"/>
    </location>
</feature>
<evidence type="ECO:0000313" key="6">
    <source>
        <dbReference type="Proteomes" id="UP001652504"/>
    </source>
</evidence>
<accession>A0ABT3A5J6</accession>
<keyword evidence="6" id="KW-1185">Reference proteome</keyword>
<keyword evidence="2" id="KW-0479">Metal-binding</keyword>
<sequence>MRAVTALVGVWLCLMSVSLHADTLRVAVASNFRPAMALLKTSFESNHPAHVSISYGASGKLVAKAIHGAPYDVVLLADEKRASTLYQRFSNAQATPPFVYAIGMLALISRSPIATDVSTYLRQECQSSKHSIAIANPRIAPYGEAAIEYLEQVVEPNVTLNQLLVAENVQQALLFTDAGGASVSIVSLSLAKMYERSHQLYVFPINNDFHRPIKQAGVALNQRKVTREFVAYLRSPEGQNIIKQAGYNLP</sequence>
<dbReference type="NCBIfam" id="TIGR01256">
    <property type="entry name" value="modA"/>
    <property type="match status" value="1"/>
</dbReference>
<dbReference type="EMBL" id="JAOWKX010000002">
    <property type="protein sequence ID" value="MCV2883913.1"/>
    <property type="molecule type" value="Genomic_DNA"/>
</dbReference>
<name>A0ABT3A5J6_9ALTE</name>
<keyword evidence="3 4" id="KW-0732">Signal</keyword>
<evidence type="ECO:0000256" key="3">
    <source>
        <dbReference type="ARBA" id="ARBA00022729"/>
    </source>
</evidence>
<evidence type="ECO:0000256" key="1">
    <source>
        <dbReference type="ARBA" id="ARBA00009175"/>
    </source>
</evidence>
<gene>
    <name evidence="5" type="primary">modA</name>
    <name evidence="5" type="ORF">OE749_04310</name>
</gene>
<dbReference type="PANTHER" id="PTHR30632:SF14">
    <property type="entry name" value="TUNGSTATE_MOLYBDATE_CHROMATE-BINDING PROTEIN MODA"/>
    <property type="match status" value="1"/>
</dbReference>
<comment type="similarity">
    <text evidence="1">Belongs to the bacterial solute-binding protein ModA family.</text>
</comment>
<evidence type="ECO:0000256" key="4">
    <source>
        <dbReference type="SAM" id="SignalP"/>
    </source>
</evidence>
<dbReference type="Gene3D" id="3.40.190.10">
    <property type="entry name" value="Periplasmic binding protein-like II"/>
    <property type="match status" value="2"/>
</dbReference>
<evidence type="ECO:0000256" key="2">
    <source>
        <dbReference type="ARBA" id="ARBA00022723"/>
    </source>
</evidence>
<feature type="signal peptide" evidence="4">
    <location>
        <begin position="1"/>
        <end position="21"/>
    </location>
</feature>
<dbReference type="Pfam" id="PF13531">
    <property type="entry name" value="SBP_bac_11"/>
    <property type="match status" value="1"/>
</dbReference>
<dbReference type="InterPro" id="IPR005950">
    <property type="entry name" value="ModA"/>
</dbReference>
<proteinExistence type="inferred from homology"/>
<evidence type="ECO:0000313" key="5">
    <source>
        <dbReference type="EMBL" id="MCV2883913.1"/>
    </source>
</evidence>
<dbReference type="PIRSF" id="PIRSF004846">
    <property type="entry name" value="ModA"/>
    <property type="match status" value="1"/>
</dbReference>
<protein>
    <submittedName>
        <fullName evidence="5">Molybdate ABC transporter substrate-binding protein</fullName>
    </submittedName>
</protein>
<organism evidence="5 6">
    <name type="scientific">Fluctibacter corallii</name>
    <dbReference type="NCBI Taxonomy" id="2984329"/>
    <lineage>
        <taxon>Bacteria</taxon>
        <taxon>Pseudomonadati</taxon>
        <taxon>Pseudomonadota</taxon>
        <taxon>Gammaproteobacteria</taxon>
        <taxon>Alteromonadales</taxon>
        <taxon>Alteromonadaceae</taxon>
        <taxon>Fluctibacter</taxon>
    </lineage>
</organism>
<dbReference type="Proteomes" id="UP001652504">
    <property type="component" value="Unassembled WGS sequence"/>
</dbReference>
<dbReference type="InterPro" id="IPR050682">
    <property type="entry name" value="ModA/WtpA"/>
</dbReference>